<reference evidence="3" key="2">
    <citation type="submission" date="2023-05" db="EMBL/GenBank/DDBJ databases">
        <authorList>
            <consortium name="Lawrence Berkeley National Laboratory"/>
            <person name="Steindorff A."/>
            <person name="Hensen N."/>
            <person name="Bonometti L."/>
            <person name="Westerberg I."/>
            <person name="Brannstrom I.O."/>
            <person name="Guillou S."/>
            <person name="Cros-Aarteil S."/>
            <person name="Calhoun S."/>
            <person name="Haridas S."/>
            <person name="Kuo A."/>
            <person name="Mondo S."/>
            <person name="Pangilinan J."/>
            <person name="Riley R."/>
            <person name="Labutti K."/>
            <person name="Andreopoulos B."/>
            <person name="Lipzen A."/>
            <person name="Chen C."/>
            <person name="Yanf M."/>
            <person name="Daum C."/>
            <person name="Ng V."/>
            <person name="Clum A."/>
            <person name="Ohm R."/>
            <person name="Martin F."/>
            <person name="Silar P."/>
            <person name="Natvig D."/>
            <person name="Lalanne C."/>
            <person name="Gautier V."/>
            <person name="Ament-Velasquez S.L."/>
            <person name="Kruys A."/>
            <person name="Hutchinson M.I."/>
            <person name="Powell A.J."/>
            <person name="Barry K."/>
            <person name="Miller A.N."/>
            <person name="Grigoriev I.V."/>
            <person name="Debuchy R."/>
            <person name="Gladieux P."/>
            <person name="Thoren M.H."/>
            <person name="Johannesson H."/>
        </authorList>
    </citation>
    <scope>NUCLEOTIDE SEQUENCE</scope>
    <source>
        <strain evidence="3">CBS 532.94</strain>
    </source>
</reference>
<gene>
    <name evidence="3" type="ORF">C8A03DRAFT_48184</name>
</gene>
<protein>
    <recommendedName>
        <fullName evidence="2">Ndc10 domain-containing protein</fullName>
    </recommendedName>
</protein>
<accession>A0AAN7C0V9</accession>
<dbReference type="Gene3D" id="1.10.443.20">
    <property type="entry name" value="Centromere DNA-binding protein complex CBF3 subunit, domain 2"/>
    <property type="match status" value="1"/>
</dbReference>
<dbReference type="AlphaFoldDB" id="A0AAN7C0V9"/>
<feature type="domain" description="Ndc10" evidence="2">
    <location>
        <begin position="1"/>
        <end position="226"/>
    </location>
</feature>
<dbReference type="InterPro" id="IPR038279">
    <property type="entry name" value="Ndc10_dom2_sf"/>
</dbReference>
<dbReference type="Proteomes" id="UP001303760">
    <property type="component" value="Unassembled WGS sequence"/>
</dbReference>
<dbReference type="GO" id="GO:0003677">
    <property type="term" value="F:DNA binding"/>
    <property type="evidence" value="ECO:0007669"/>
    <property type="project" value="InterPro"/>
</dbReference>
<feature type="region of interest" description="Disordered" evidence="1">
    <location>
        <begin position="211"/>
        <end position="239"/>
    </location>
</feature>
<sequence>MNTHPSPREDSVREYLKALQRRDAQRDKDNYADKGRDTLLDGYSEEEFERICRELWARGGASASPEHHFRTLVDLLLGHYMLARGGDRCAAELSDLFTFEFTGEGPTRCMPLVLTTRAGKTNQHGRLETAGALRNKRPLICMLSGLAFYLLYRWDLGDEPFPDFSRRGAWYDIRLLKSNNANRTAPLAYNSQRNWVVKAFGYAGVSSQKKTHIGRSSGAKTAELKGSAGKAGSAPAPIR</sequence>
<evidence type="ECO:0000313" key="3">
    <source>
        <dbReference type="EMBL" id="KAK4233190.1"/>
    </source>
</evidence>
<keyword evidence="4" id="KW-1185">Reference proteome</keyword>
<organism evidence="3 4">
    <name type="scientific">Achaetomium macrosporum</name>
    <dbReference type="NCBI Taxonomy" id="79813"/>
    <lineage>
        <taxon>Eukaryota</taxon>
        <taxon>Fungi</taxon>
        <taxon>Dikarya</taxon>
        <taxon>Ascomycota</taxon>
        <taxon>Pezizomycotina</taxon>
        <taxon>Sordariomycetes</taxon>
        <taxon>Sordariomycetidae</taxon>
        <taxon>Sordariales</taxon>
        <taxon>Chaetomiaceae</taxon>
        <taxon>Achaetomium</taxon>
    </lineage>
</organism>
<dbReference type="Pfam" id="PF16787">
    <property type="entry name" value="NDC10_II"/>
    <property type="match status" value="1"/>
</dbReference>
<feature type="compositionally biased region" description="Low complexity" evidence="1">
    <location>
        <begin position="225"/>
        <end position="239"/>
    </location>
</feature>
<evidence type="ECO:0000313" key="4">
    <source>
        <dbReference type="Proteomes" id="UP001303760"/>
    </source>
</evidence>
<proteinExistence type="predicted"/>
<evidence type="ECO:0000259" key="2">
    <source>
        <dbReference type="Pfam" id="PF16787"/>
    </source>
</evidence>
<dbReference type="InterPro" id="IPR031872">
    <property type="entry name" value="NDC10_II"/>
</dbReference>
<evidence type="ECO:0000256" key="1">
    <source>
        <dbReference type="SAM" id="MobiDB-lite"/>
    </source>
</evidence>
<reference evidence="3" key="1">
    <citation type="journal article" date="2023" name="Mol. Phylogenet. Evol.">
        <title>Genome-scale phylogeny and comparative genomics of the fungal order Sordariales.</title>
        <authorList>
            <person name="Hensen N."/>
            <person name="Bonometti L."/>
            <person name="Westerberg I."/>
            <person name="Brannstrom I.O."/>
            <person name="Guillou S."/>
            <person name="Cros-Aarteil S."/>
            <person name="Calhoun S."/>
            <person name="Haridas S."/>
            <person name="Kuo A."/>
            <person name="Mondo S."/>
            <person name="Pangilinan J."/>
            <person name="Riley R."/>
            <person name="LaButti K."/>
            <person name="Andreopoulos B."/>
            <person name="Lipzen A."/>
            <person name="Chen C."/>
            <person name="Yan M."/>
            <person name="Daum C."/>
            <person name="Ng V."/>
            <person name="Clum A."/>
            <person name="Steindorff A."/>
            <person name="Ohm R.A."/>
            <person name="Martin F."/>
            <person name="Silar P."/>
            <person name="Natvig D.O."/>
            <person name="Lalanne C."/>
            <person name="Gautier V."/>
            <person name="Ament-Velasquez S.L."/>
            <person name="Kruys A."/>
            <person name="Hutchinson M.I."/>
            <person name="Powell A.J."/>
            <person name="Barry K."/>
            <person name="Miller A.N."/>
            <person name="Grigoriev I.V."/>
            <person name="Debuchy R."/>
            <person name="Gladieux P."/>
            <person name="Hiltunen Thoren M."/>
            <person name="Johannesson H."/>
        </authorList>
    </citation>
    <scope>NUCLEOTIDE SEQUENCE</scope>
    <source>
        <strain evidence="3">CBS 532.94</strain>
    </source>
</reference>
<name>A0AAN7C0V9_9PEZI</name>
<comment type="caution">
    <text evidence="3">The sequence shown here is derived from an EMBL/GenBank/DDBJ whole genome shotgun (WGS) entry which is preliminary data.</text>
</comment>
<dbReference type="EMBL" id="MU860634">
    <property type="protein sequence ID" value="KAK4233190.1"/>
    <property type="molecule type" value="Genomic_DNA"/>
</dbReference>